<accession>A0A8H6KP76</accession>
<protein>
    <submittedName>
        <fullName evidence="2">Uncharacterized protein</fullName>
    </submittedName>
</protein>
<organism evidence="2 3">
    <name type="scientific">Colletotrichum plurivorum</name>
    <dbReference type="NCBI Taxonomy" id="2175906"/>
    <lineage>
        <taxon>Eukaryota</taxon>
        <taxon>Fungi</taxon>
        <taxon>Dikarya</taxon>
        <taxon>Ascomycota</taxon>
        <taxon>Pezizomycotina</taxon>
        <taxon>Sordariomycetes</taxon>
        <taxon>Hypocreomycetidae</taxon>
        <taxon>Glomerellales</taxon>
        <taxon>Glomerellaceae</taxon>
        <taxon>Colletotrichum</taxon>
        <taxon>Colletotrichum orchidearum species complex</taxon>
    </lineage>
</organism>
<feature type="compositionally biased region" description="Basic residues" evidence="1">
    <location>
        <begin position="242"/>
        <end position="254"/>
    </location>
</feature>
<sequence length="254" mass="29187">MHEHGFREERSFQYSYDDNDNYVPRNIDSADTYSEASSWGAASSVSASSYGGGSHYGYAPSRDGQRTFDQISMSSAPSAYPAADPLARSMIARPANYPPSPHRLHCEFQTWTGCQQTFRLDEVDLWIRHTEDDHLNRKYPSKCLCWYCDDFKFKARGVADPGLNFEQRMVHIAGHILDGDHFEQRRPDFHLLDHVYEIGLISPEAFQQAKGLGEGPPLPSDFHEPGWRPPKPEPPVVEKARHGQRRRKHHHYYK</sequence>
<evidence type="ECO:0000313" key="3">
    <source>
        <dbReference type="Proteomes" id="UP000654918"/>
    </source>
</evidence>
<name>A0A8H6KP76_9PEZI</name>
<dbReference type="AlphaFoldDB" id="A0A8H6KP76"/>
<evidence type="ECO:0000313" key="2">
    <source>
        <dbReference type="EMBL" id="KAF6834386.1"/>
    </source>
</evidence>
<reference evidence="2" key="1">
    <citation type="journal article" date="2020" name="Phytopathology">
        <title>Genome Sequence Resources of Colletotrichum truncatum, C. plurivorum, C. musicola, and C. sojae: Four Species Pathogenic to Soybean (Glycine max).</title>
        <authorList>
            <person name="Rogerio F."/>
            <person name="Boufleur T.R."/>
            <person name="Ciampi-Guillardi M."/>
            <person name="Sukno S.A."/>
            <person name="Thon M.R."/>
            <person name="Massola Junior N.S."/>
            <person name="Baroncelli R."/>
        </authorList>
    </citation>
    <scope>NUCLEOTIDE SEQUENCE</scope>
    <source>
        <strain evidence="2">LFN00145</strain>
    </source>
</reference>
<evidence type="ECO:0000256" key="1">
    <source>
        <dbReference type="SAM" id="MobiDB-lite"/>
    </source>
</evidence>
<keyword evidence="3" id="KW-1185">Reference proteome</keyword>
<dbReference type="Proteomes" id="UP000654918">
    <property type="component" value="Unassembled WGS sequence"/>
</dbReference>
<comment type="caution">
    <text evidence="2">The sequence shown here is derived from an EMBL/GenBank/DDBJ whole genome shotgun (WGS) entry which is preliminary data.</text>
</comment>
<gene>
    <name evidence="2" type="ORF">CPLU01_05022</name>
</gene>
<proteinExistence type="predicted"/>
<feature type="region of interest" description="Disordered" evidence="1">
    <location>
        <begin position="209"/>
        <end position="254"/>
    </location>
</feature>
<dbReference type="EMBL" id="WIGO01000049">
    <property type="protein sequence ID" value="KAF6834386.1"/>
    <property type="molecule type" value="Genomic_DNA"/>
</dbReference>